<dbReference type="CDD" id="cd01796">
    <property type="entry name" value="Ubl_Ddi1_like"/>
    <property type="match status" value="1"/>
</dbReference>
<name>A0A7S0QY69_9CHLO</name>
<evidence type="ECO:0000256" key="4">
    <source>
        <dbReference type="ARBA" id="ARBA00022670"/>
    </source>
</evidence>
<feature type="compositionally biased region" description="Polar residues" evidence="7">
    <location>
        <begin position="87"/>
        <end position="101"/>
    </location>
</feature>
<keyword evidence="3" id="KW-0963">Cytoplasm</keyword>
<evidence type="ECO:0000259" key="9">
    <source>
        <dbReference type="PROSITE" id="PS50053"/>
    </source>
</evidence>
<dbReference type="GO" id="GO:0005737">
    <property type="term" value="C:cytoplasm"/>
    <property type="evidence" value="ECO:0007669"/>
    <property type="project" value="UniProtKB-SubCell"/>
</dbReference>
<feature type="domain" description="Ubiquitin-like" evidence="9">
    <location>
        <begin position="1"/>
        <end position="70"/>
    </location>
</feature>
<dbReference type="SUPFAM" id="SSF46934">
    <property type="entry name" value="UBA-like"/>
    <property type="match status" value="1"/>
</dbReference>
<feature type="compositionally biased region" description="Low complexity" evidence="7">
    <location>
        <begin position="73"/>
        <end position="86"/>
    </location>
</feature>
<evidence type="ECO:0008006" key="11">
    <source>
        <dbReference type="Google" id="ProtNLM"/>
    </source>
</evidence>
<dbReference type="Gene3D" id="2.40.70.10">
    <property type="entry name" value="Acid Proteases"/>
    <property type="match status" value="1"/>
</dbReference>
<gene>
    <name evidence="10" type="ORF">POBO1169_LOCUS4206</name>
</gene>
<dbReference type="CDD" id="cd14309">
    <property type="entry name" value="UBA_scDdi1_like"/>
    <property type="match status" value="1"/>
</dbReference>
<evidence type="ECO:0000313" key="10">
    <source>
        <dbReference type="EMBL" id="CAD8655978.1"/>
    </source>
</evidence>
<dbReference type="Pfam" id="PF00627">
    <property type="entry name" value="UBA"/>
    <property type="match status" value="1"/>
</dbReference>
<keyword evidence="6" id="KW-0378">Hydrolase</keyword>
<accession>A0A7S0QY69</accession>
<reference evidence="10" key="1">
    <citation type="submission" date="2021-01" db="EMBL/GenBank/DDBJ databases">
        <authorList>
            <person name="Corre E."/>
            <person name="Pelletier E."/>
            <person name="Niang G."/>
            <person name="Scheremetjew M."/>
            <person name="Finn R."/>
            <person name="Kale V."/>
            <person name="Holt S."/>
            <person name="Cochrane G."/>
            <person name="Meng A."/>
            <person name="Brown T."/>
            <person name="Cohen L."/>
        </authorList>
    </citation>
    <scope>NUCLEOTIDE SEQUENCE</scope>
    <source>
        <strain evidence="10">CCMP722</strain>
    </source>
</reference>
<comment type="similarity">
    <text evidence="2">Belongs to the DDI1 family.</text>
</comment>
<feature type="region of interest" description="Disordered" evidence="7">
    <location>
        <begin position="73"/>
        <end position="103"/>
    </location>
</feature>
<evidence type="ECO:0000256" key="3">
    <source>
        <dbReference type="ARBA" id="ARBA00022490"/>
    </source>
</evidence>
<dbReference type="AlphaFoldDB" id="A0A7S0QY69"/>
<dbReference type="InterPro" id="IPR019103">
    <property type="entry name" value="Peptidase_aspartic_DDI1-type"/>
</dbReference>
<dbReference type="InterPro" id="IPR033882">
    <property type="entry name" value="DDI1_N"/>
</dbReference>
<keyword evidence="5" id="KW-0064">Aspartyl protease</keyword>
<comment type="subcellular location">
    <subcellularLocation>
        <location evidence="1">Cytoplasm</location>
    </subcellularLocation>
</comment>
<dbReference type="SUPFAM" id="SSF50630">
    <property type="entry name" value="Acid proteases"/>
    <property type="match status" value="1"/>
</dbReference>
<dbReference type="InterPro" id="IPR009060">
    <property type="entry name" value="UBA-like_sf"/>
</dbReference>
<dbReference type="InterPro" id="IPR015940">
    <property type="entry name" value="UBA"/>
</dbReference>
<proteinExistence type="inferred from homology"/>
<evidence type="ECO:0000259" key="8">
    <source>
        <dbReference type="PROSITE" id="PS50030"/>
    </source>
</evidence>
<keyword evidence="4" id="KW-0645">Protease</keyword>
<dbReference type="PANTHER" id="PTHR15397:SF3">
    <property type="entry name" value="DNA DAMAGE INDUCIBLE 1 HOMOLOG 2"/>
    <property type="match status" value="1"/>
</dbReference>
<organism evidence="10">
    <name type="scientific">Pyramimonas obovata</name>
    <dbReference type="NCBI Taxonomy" id="1411642"/>
    <lineage>
        <taxon>Eukaryota</taxon>
        <taxon>Viridiplantae</taxon>
        <taxon>Chlorophyta</taxon>
        <taxon>Pyramimonadophyceae</taxon>
        <taxon>Pyramimonadales</taxon>
        <taxon>Pyramimonadaceae</taxon>
        <taxon>Pyramimonas</taxon>
        <taxon>Pyramimonas incertae sedis</taxon>
    </lineage>
</organism>
<sequence>MILTVTTDDDRIVSLDVDGSETGENLKAILEVETGIQLSEQRLVCNGKEITNQSTLAACGVVENDLVMLIRSPPAQMAGGPQPAQGTTNPLAQNPDGSATNPEAFRDAIRANPQLLGQLAATAPALHQAVLSDSLQNLQNVLTRDYQLRLEQKRRQEEQIALLSADPLDPEAQRKIAEMIEQGNINENYESALEHTPEAFGRVQMLYVDMEVNGVPLKAFIDSGAQSTIMSVQCAKKCNIMRLVDTRFAGIAKGVGTSKIIGRVHQTPLKVGGHHLPAAITVLESGDMEFLFGLDLLKRHQCCIDLKDNVLRIGSTGVAVPFLGEGDLPIHLRGEFGDAEPESSTPSGATTSAAPPTASAAPVSAPPAPPVAAAESAVTPAPVAAQQVVDEGKVASLTGLGFSRQQALAALEATGGNVDLAASMLFS</sequence>
<dbReference type="EMBL" id="HBFA01008074">
    <property type="protein sequence ID" value="CAD8655978.1"/>
    <property type="molecule type" value="Transcribed_RNA"/>
</dbReference>
<dbReference type="PANTHER" id="PTHR15397">
    <property type="entry name" value="SODIUM-GLUCOSE COTRANSPORTER REGULATORY PROTEIN -RELATED"/>
    <property type="match status" value="1"/>
</dbReference>
<dbReference type="SMART" id="SM00165">
    <property type="entry name" value="UBA"/>
    <property type="match status" value="1"/>
</dbReference>
<dbReference type="PROSITE" id="PS50030">
    <property type="entry name" value="UBA"/>
    <property type="match status" value="1"/>
</dbReference>
<dbReference type="InterPro" id="IPR021109">
    <property type="entry name" value="Peptidase_aspartic_dom_sf"/>
</dbReference>
<dbReference type="GO" id="GO:0006508">
    <property type="term" value="P:proteolysis"/>
    <property type="evidence" value="ECO:0007669"/>
    <property type="project" value="UniProtKB-KW"/>
</dbReference>
<evidence type="ECO:0000256" key="1">
    <source>
        <dbReference type="ARBA" id="ARBA00004496"/>
    </source>
</evidence>
<evidence type="ECO:0000256" key="7">
    <source>
        <dbReference type="SAM" id="MobiDB-lite"/>
    </source>
</evidence>
<evidence type="ECO:0000256" key="2">
    <source>
        <dbReference type="ARBA" id="ARBA00009136"/>
    </source>
</evidence>
<feature type="region of interest" description="Disordered" evidence="7">
    <location>
        <begin position="333"/>
        <end position="371"/>
    </location>
</feature>
<dbReference type="SUPFAM" id="SSF54236">
    <property type="entry name" value="Ubiquitin-like"/>
    <property type="match status" value="1"/>
</dbReference>
<dbReference type="InterPro" id="IPR000626">
    <property type="entry name" value="Ubiquitin-like_dom"/>
</dbReference>
<protein>
    <recommendedName>
        <fullName evidence="11">DNA damage-inducible protein 1</fullName>
    </recommendedName>
</protein>
<dbReference type="PROSITE" id="PS50053">
    <property type="entry name" value="UBIQUITIN_2"/>
    <property type="match status" value="1"/>
</dbReference>
<dbReference type="InterPro" id="IPR029071">
    <property type="entry name" value="Ubiquitin-like_domsf"/>
</dbReference>
<dbReference type="Pfam" id="PF09668">
    <property type="entry name" value="Asp_protease"/>
    <property type="match status" value="1"/>
</dbReference>
<evidence type="ECO:0000256" key="6">
    <source>
        <dbReference type="ARBA" id="ARBA00022801"/>
    </source>
</evidence>
<evidence type="ECO:0000256" key="5">
    <source>
        <dbReference type="ARBA" id="ARBA00022750"/>
    </source>
</evidence>
<dbReference type="Pfam" id="PF00240">
    <property type="entry name" value="ubiquitin"/>
    <property type="match status" value="1"/>
</dbReference>
<dbReference type="GO" id="GO:0004190">
    <property type="term" value="F:aspartic-type endopeptidase activity"/>
    <property type="evidence" value="ECO:0007669"/>
    <property type="project" value="UniProtKB-KW"/>
</dbReference>
<dbReference type="FunFam" id="2.40.70.10:FF:000005">
    <property type="entry name" value="DNA damage inducible 1 homolog 2"/>
    <property type="match status" value="1"/>
</dbReference>
<dbReference type="Gene3D" id="1.10.8.10">
    <property type="entry name" value="DNA helicase RuvA subunit, C-terminal domain"/>
    <property type="match status" value="1"/>
</dbReference>
<dbReference type="Gene3D" id="3.10.20.90">
    <property type="entry name" value="Phosphatidylinositol 3-kinase Catalytic Subunit, Chain A, domain 1"/>
    <property type="match status" value="1"/>
</dbReference>
<dbReference type="GO" id="GO:0031593">
    <property type="term" value="F:polyubiquitin modification-dependent protein binding"/>
    <property type="evidence" value="ECO:0007669"/>
    <property type="project" value="UniProtKB-ARBA"/>
</dbReference>
<feature type="compositionally biased region" description="Low complexity" evidence="7">
    <location>
        <begin position="342"/>
        <end position="363"/>
    </location>
</feature>
<dbReference type="CDD" id="cd05479">
    <property type="entry name" value="RP_DDI"/>
    <property type="match status" value="1"/>
</dbReference>
<feature type="domain" description="UBA" evidence="8">
    <location>
        <begin position="388"/>
        <end position="427"/>
    </location>
</feature>
<dbReference type="SMART" id="SM00213">
    <property type="entry name" value="UBQ"/>
    <property type="match status" value="1"/>
</dbReference>